<dbReference type="PANTHER" id="PTHR12486:SF4">
    <property type="entry name" value="APRATAXIN"/>
    <property type="match status" value="1"/>
</dbReference>
<evidence type="ECO:0000259" key="2">
    <source>
        <dbReference type="PROSITE" id="PS51154"/>
    </source>
</evidence>
<dbReference type="InterPro" id="IPR043472">
    <property type="entry name" value="Macro_dom-like"/>
</dbReference>
<dbReference type="InterPro" id="IPR002589">
    <property type="entry name" value="Macro_dom"/>
</dbReference>
<dbReference type="Gene3D" id="3.40.220.10">
    <property type="entry name" value="Leucine Aminopeptidase, subunit E, domain 1"/>
    <property type="match status" value="1"/>
</dbReference>
<gene>
    <name evidence="3" type="primary">BHLH140</name>
    <name evidence="3" type="ORF">KSP40_PGU007108</name>
</gene>
<dbReference type="SUPFAM" id="SSF54197">
    <property type="entry name" value="HIT-like"/>
    <property type="match status" value="1"/>
</dbReference>
<reference evidence="3 4" key="1">
    <citation type="journal article" date="2022" name="Nat. Plants">
        <title>Genomes of leafy and leafless Platanthera orchids illuminate the evolution of mycoheterotrophy.</title>
        <authorList>
            <person name="Li M.H."/>
            <person name="Liu K.W."/>
            <person name="Li Z."/>
            <person name="Lu H.C."/>
            <person name="Ye Q.L."/>
            <person name="Zhang D."/>
            <person name="Wang J.Y."/>
            <person name="Li Y.F."/>
            <person name="Zhong Z.M."/>
            <person name="Liu X."/>
            <person name="Yu X."/>
            <person name="Liu D.K."/>
            <person name="Tu X.D."/>
            <person name="Liu B."/>
            <person name="Hao Y."/>
            <person name="Liao X.Y."/>
            <person name="Jiang Y.T."/>
            <person name="Sun W.H."/>
            <person name="Chen J."/>
            <person name="Chen Y.Q."/>
            <person name="Ai Y."/>
            <person name="Zhai J.W."/>
            <person name="Wu S.S."/>
            <person name="Zhou Z."/>
            <person name="Hsiao Y.Y."/>
            <person name="Wu W.L."/>
            <person name="Chen Y.Y."/>
            <person name="Lin Y.F."/>
            <person name="Hsu J.L."/>
            <person name="Li C.Y."/>
            <person name="Wang Z.W."/>
            <person name="Zhao X."/>
            <person name="Zhong W.Y."/>
            <person name="Ma X.K."/>
            <person name="Ma L."/>
            <person name="Huang J."/>
            <person name="Chen G.Z."/>
            <person name="Huang M.Z."/>
            <person name="Huang L."/>
            <person name="Peng D.H."/>
            <person name="Luo Y.B."/>
            <person name="Zou S.Q."/>
            <person name="Chen S.P."/>
            <person name="Lan S."/>
            <person name="Tsai W.C."/>
            <person name="Van de Peer Y."/>
            <person name="Liu Z.J."/>
        </authorList>
    </citation>
    <scope>NUCLEOTIDE SEQUENCE [LARGE SCALE GENOMIC DNA]</scope>
    <source>
        <strain evidence="3">Lor288</strain>
    </source>
</reference>
<dbReference type="Pfam" id="PF01661">
    <property type="entry name" value="Macro"/>
    <property type="match status" value="1"/>
</dbReference>
<dbReference type="Gene3D" id="3.40.50.300">
    <property type="entry name" value="P-loop containing nucleotide triphosphate hydrolases"/>
    <property type="match status" value="1"/>
</dbReference>
<feature type="compositionally biased region" description="Basic and acidic residues" evidence="1">
    <location>
        <begin position="585"/>
        <end position="613"/>
    </location>
</feature>
<sequence>MASSPIDRSRICDILSEGKEGRPLVVLLVGAPGSGKTTFCNDVMSAAQRHWTRICQDIIANGKAGTKSQCLQSANIALKDGKNVLIDRCNLELEQRSEFVKLGGAQVDVHAVVLDLPARVCISRSVKRSGHEGNLQGGKAAAVVNRMLQKRVPPKLNEGFSRITFCHDENNVKNAVDVYSSLGPCDNLPAGIFGQKSMDAKVQQGIMKFLKKVDTDGNGSQNSVVNHESMRNNLGVVDIPNIIDVGKDKHGDDLLQNAHASDFRWDDAPTLAFPSISTSDFQFNQEKASDVIVETVADFVRKVDNVRLILVDLSPKSKMLSLVKGKTSKSKVDTSRFSTHTGDITRLHTEGGLHCNVIANAANWRLKPGGGGVNAAIFSAGGEALEISTKEQAETISPGTSVLVPVPKTSVLYQREGVTYVIHVLGPNMNPQRPNCLKDDYVKGCKILRDAYTSLFENFASLTRSQKELQEEDNLDWSYCWRCTVVGRESPECRMVKVIENPTSRSSEGAKIGVLSGDPRGQDELGNWKTEMKLEDITGRSGWPKGPSFFRPWPPASLDVEVPPAKELGTETEDKEVESEEEVEKGDGERRNSPSDERWMREPEQQVAEHQRDSNFAGSRRISHITLLSTRVPHKDMFGGTWFQLVDGGTKSVNVAGTLKDPRRNEKRRSRGKEKAEGSGMLEDGRREAIDEKTSRGERVVLVRFGNLHLEHKGTGDIKNVTILALGDTILLWSIRTRGLVKNAELRAESREVFLVCKSSLGTRLFGMARSPRNFWNGEVASQLIEEQRNERTNHPTKSSWGSWAHALHKVAMHPEDYKDDVIEMSDDYVVINDLYPKAKKHILVISRLPRVDSLADIRRENLPILKKMHDVGLKWAEKFCSHDPSLVFRLGYHSIPSMRQLHLHVISQDFDSSHLKKKKHWNSFNNKFFRDSIDSMIEIEKIGSATIEHEKLLSSELRCHRCKSAHPNIPRLKSHIATCKSPFPSHLQNGQLVFASSVSSDSVGVKQ</sequence>
<feature type="compositionally biased region" description="Acidic residues" evidence="1">
    <location>
        <begin position="570"/>
        <end position="584"/>
    </location>
</feature>
<feature type="region of interest" description="Disordered" evidence="1">
    <location>
        <begin position="506"/>
        <end position="526"/>
    </location>
</feature>
<feature type="domain" description="Macro" evidence="2">
    <location>
        <begin position="324"/>
        <end position="541"/>
    </location>
</feature>
<dbReference type="PROSITE" id="PS00892">
    <property type="entry name" value="HIT_1"/>
    <property type="match status" value="1"/>
</dbReference>
<accession>A0ABR2M900</accession>
<dbReference type="Pfam" id="PF11969">
    <property type="entry name" value="DcpS_C"/>
    <property type="match status" value="1"/>
</dbReference>
<comment type="caution">
    <text evidence="3">The sequence shown here is derived from an EMBL/GenBank/DDBJ whole genome shotgun (WGS) entry which is preliminary data.</text>
</comment>
<dbReference type="Gene3D" id="3.30.428.10">
    <property type="entry name" value="HIT-like"/>
    <property type="match status" value="1"/>
</dbReference>
<feature type="region of interest" description="Disordered" evidence="1">
    <location>
        <begin position="654"/>
        <end position="682"/>
    </location>
</feature>
<dbReference type="InterPro" id="IPR036265">
    <property type="entry name" value="HIT-like_sf"/>
</dbReference>
<dbReference type="PANTHER" id="PTHR12486">
    <property type="entry name" value="APRATAXIN-RELATED"/>
    <property type="match status" value="1"/>
</dbReference>
<keyword evidence="4" id="KW-1185">Reference proteome</keyword>
<dbReference type="EMBL" id="JBBWWR010000011">
    <property type="protein sequence ID" value="KAK8960110.1"/>
    <property type="molecule type" value="Genomic_DNA"/>
</dbReference>
<dbReference type="InterPro" id="IPR032566">
    <property type="entry name" value="Znf-C2HE"/>
</dbReference>
<organism evidence="3 4">
    <name type="scientific">Platanthera guangdongensis</name>
    <dbReference type="NCBI Taxonomy" id="2320717"/>
    <lineage>
        <taxon>Eukaryota</taxon>
        <taxon>Viridiplantae</taxon>
        <taxon>Streptophyta</taxon>
        <taxon>Embryophyta</taxon>
        <taxon>Tracheophyta</taxon>
        <taxon>Spermatophyta</taxon>
        <taxon>Magnoliopsida</taxon>
        <taxon>Liliopsida</taxon>
        <taxon>Asparagales</taxon>
        <taxon>Orchidaceae</taxon>
        <taxon>Orchidoideae</taxon>
        <taxon>Orchideae</taxon>
        <taxon>Orchidinae</taxon>
        <taxon>Platanthera</taxon>
    </lineage>
</organism>
<feature type="region of interest" description="Disordered" evidence="1">
    <location>
        <begin position="538"/>
        <end position="616"/>
    </location>
</feature>
<dbReference type="InterPro" id="IPR019808">
    <property type="entry name" value="Histidine_triad_CS"/>
</dbReference>
<dbReference type="InterPro" id="IPR027417">
    <property type="entry name" value="P-loop_NTPase"/>
</dbReference>
<dbReference type="Proteomes" id="UP001412067">
    <property type="component" value="Unassembled WGS sequence"/>
</dbReference>
<dbReference type="SUPFAM" id="SSF52949">
    <property type="entry name" value="Macro domain-like"/>
    <property type="match status" value="2"/>
</dbReference>
<evidence type="ECO:0000313" key="3">
    <source>
        <dbReference type="EMBL" id="KAK8960110.1"/>
    </source>
</evidence>
<proteinExistence type="predicted"/>
<dbReference type="PROSITE" id="PS51154">
    <property type="entry name" value="MACRO"/>
    <property type="match status" value="1"/>
</dbReference>
<protein>
    <submittedName>
        <fullName evidence="3">Transcription factor bHLH140</fullName>
    </submittedName>
</protein>
<dbReference type="Pfam" id="PF16278">
    <property type="entry name" value="zf-C2HE"/>
    <property type="match status" value="1"/>
</dbReference>
<dbReference type="Pfam" id="PF13671">
    <property type="entry name" value="AAA_33"/>
    <property type="match status" value="1"/>
</dbReference>
<dbReference type="SUPFAM" id="SSF52540">
    <property type="entry name" value="P-loop containing nucleoside triphosphate hydrolases"/>
    <property type="match status" value="1"/>
</dbReference>
<evidence type="ECO:0000313" key="4">
    <source>
        <dbReference type="Proteomes" id="UP001412067"/>
    </source>
</evidence>
<feature type="compositionally biased region" description="Basic and acidic residues" evidence="1">
    <location>
        <begin position="673"/>
        <end position="682"/>
    </location>
</feature>
<evidence type="ECO:0000256" key="1">
    <source>
        <dbReference type="SAM" id="MobiDB-lite"/>
    </source>
</evidence>
<name>A0ABR2M900_9ASPA</name>